<evidence type="ECO:0000256" key="3">
    <source>
        <dbReference type="ARBA" id="ARBA00022692"/>
    </source>
</evidence>
<dbReference type="EMBL" id="LJYW01000001">
    <property type="protein sequence ID" value="KPL55147.1"/>
    <property type="molecule type" value="Genomic_DNA"/>
</dbReference>
<dbReference type="AlphaFoldDB" id="A0A0P6WK72"/>
<dbReference type="SUPFAM" id="SSF103481">
    <property type="entry name" value="Multidrug resistance efflux transporter EmrE"/>
    <property type="match status" value="1"/>
</dbReference>
<dbReference type="Pfam" id="PF00892">
    <property type="entry name" value="EamA"/>
    <property type="match status" value="2"/>
</dbReference>
<sequence length="331" mass="33264">MPGLGLGHACGLVMAVGASLAFATARAGILGGLAPDDLIFARFLVAGLVMLPFLLHWGLPDLAGIGWRRGCILALTGGPLFAILQTGGYAFAPLAHGAVIAPSTVTIVSTIAAGLFLGERLTRAHLSGAALVLAGILLIGWHGIAADNGMPASWIGDLMFGASSLLWATFTLLLRAWRVEAARATAVVSVMSCVLASPIYLAVRGIDHLAALPVGPIVVQGLTQGLIQGVITIMAYSKAVALLGVSRAVLFPAIVPAVSVVIGIPLVGEIPDAVQIAGILTVSVGLLTAVGVLGLPATPPRAATGGPPPLSPPASLHNPAPKPAGPSEETP</sequence>
<dbReference type="PANTHER" id="PTHR32322">
    <property type="entry name" value="INNER MEMBRANE TRANSPORTER"/>
    <property type="match status" value="1"/>
</dbReference>
<dbReference type="RefSeq" id="WP_054361314.1">
    <property type="nucleotide sequence ID" value="NZ_LJYW01000001.1"/>
</dbReference>
<feature type="transmembrane region" description="Helical" evidence="7">
    <location>
        <begin position="248"/>
        <end position="267"/>
    </location>
</feature>
<dbReference type="STRING" id="665126.ABB55_25365"/>
<dbReference type="InterPro" id="IPR000620">
    <property type="entry name" value="EamA_dom"/>
</dbReference>
<dbReference type="InterPro" id="IPR050638">
    <property type="entry name" value="AA-Vitamin_Transporters"/>
</dbReference>
<name>A0A0P6WK72_9HYPH</name>
<gene>
    <name evidence="9" type="ORF">ABB55_25365</name>
</gene>
<evidence type="ECO:0000256" key="4">
    <source>
        <dbReference type="ARBA" id="ARBA00022989"/>
    </source>
</evidence>
<feature type="transmembrane region" description="Helical" evidence="7">
    <location>
        <begin position="209"/>
        <end position="236"/>
    </location>
</feature>
<dbReference type="GO" id="GO:0016020">
    <property type="term" value="C:membrane"/>
    <property type="evidence" value="ECO:0007669"/>
    <property type="project" value="UniProtKB-SubCell"/>
</dbReference>
<evidence type="ECO:0000259" key="8">
    <source>
        <dbReference type="Pfam" id="PF00892"/>
    </source>
</evidence>
<evidence type="ECO:0000313" key="9">
    <source>
        <dbReference type="EMBL" id="KPL55147.1"/>
    </source>
</evidence>
<comment type="subcellular location">
    <subcellularLocation>
        <location evidence="1">Membrane</location>
        <topology evidence="1">Multi-pass membrane protein</topology>
    </subcellularLocation>
</comment>
<evidence type="ECO:0000256" key="2">
    <source>
        <dbReference type="ARBA" id="ARBA00007362"/>
    </source>
</evidence>
<organism evidence="9 10">
    <name type="scientific">Prosthecodimorpha hirschii</name>
    <dbReference type="NCBI Taxonomy" id="665126"/>
    <lineage>
        <taxon>Bacteria</taxon>
        <taxon>Pseudomonadati</taxon>
        <taxon>Pseudomonadota</taxon>
        <taxon>Alphaproteobacteria</taxon>
        <taxon>Hyphomicrobiales</taxon>
        <taxon>Ancalomicrobiaceae</taxon>
        <taxon>Prosthecodimorpha</taxon>
    </lineage>
</organism>
<dbReference type="InterPro" id="IPR037185">
    <property type="entry name" value="EmrE-like"/>
</dbReference>
<feature type="transmembrane region" description="Helical" evidence="7">
    <location>
        <begin position="184"/>
        <end position="203"/>
    </location>
</feature>
<proteinExistence type="inferred from homology"/>
<feature type="transmembrane region" description="Helical" evidence="7">
    <location>
        <begin position="39"/>
        <end position="59"/>
    </location>
</feature>
<feature type="transmembrane region" description="Helical" evidence="7">
    <location>
        <begin position="98"/>
        <end position="117"/>
    </location>
</feature>
<comment type="similarity">
    <text evidence="2">Belongs to the EamA transporter family.</text>
</comment>
<keyword evidence="3 7" id="KW-0812">Transmembrane</keyword>
<keyword evidence="5 7" id="KW-0472">Membrane</keyword>
<feature type="region of interest" description="Disordered" evidence="6">
    <location>
        <begin position="301"/>
        <end position="331"/>
    </location>
</feature>
<feature type="domain" description="EamA" evidence="8">
    <location>
        <begin position="155"/>
        <end position="288"/>
    </location>
</feature>
<feature type="transmembrane region" description="Helical" evidence="7">
    <location>
        <begin position="273"/>
        <end position="295"/>
    </location>
</feature>
<feature type="domain" description="EamA" evidence="8">
    <location>
        <begin position="7"/>
        <end position="140"/>
    </location>
</feature>
<evidence type="ECO:0000256" key="6">
    <source>
        <dbReference type="SAM" id="MobiDB-lite"/>
    </source>
</evidence>
<keyword evidence="4 7" id="KW-1133">Transmembrane helix</keyword>
<keyword evidence="10" id="KW-1185">Reference proteome</keyword>
<dbReference type="Proteomes" id="UP000048984">
    <property type="component" value="Unassembled WGS sequence"/>
</dbReference>
<feature type="transmembrane region" description="Helical" evidence="7">
    <location>
        <begin position="71"/>
        <end position="92"/>
    </location>
</feature>
<accession>A0A0P6WK72</accession>
<feature type="transmembrane region" description="Helical" evidence="7">
    <location>
        <begin position="158"/>
        <end position="177"/>
    </location>
</feature>
<feature type="transmembrane region" description="Helical" evidence="7">
    <location>
        <begin position="124"/>
        <end position="146"/>
    </location>
</feature>
<dbReference type="PANTHER" id="PTHR32322:SF2">
    <property type="entry name" value="EAMA DOMAIN-CONTAINING PROTEIN"/>
    <property type="match status" value="1"/>
</dbReference>
<protein>
    <recommendedName>
        <fullName evidence="8">EamA domain-containing protein</fullName>
    </recommendedName>
</protein>
<comment type="caution">
    <text evidence="9">The sequence shown here is derived from an EMBL/GenBank/DDBJ whole genome shotgun (WGS) entry which is preliminary data.</text>
</comment>
<reference evidence="9 10" key="1">
    <citation type="submission" date="2015-09" db="EMBL/GenBank/DDBJ databases">
        <authorList>
            <person name="Jackson K.R."/>
            <person name="Lunt B.L."/>
            <person name="Fisher J.N.B."/>
            <person name="Gardner A.V."/>
            <person name="Bailey M.E."/>
            <person name="Deus L.M."/>
            <person name="Earl A.S."/>
            <person name="Gibby P.D."/>
            <person name="Hartmann K.A."/>
            <person name="Liu J.E."/>
            <person name="Manci A.M."/>
            <person name="Nielsen D.A."/>
            <person name="Solomon M.B."/>
            <person name="Breakwell D.P."/>
            <person name="Burnett S.H."/>
            <person name="Grose J.H."/>
        </authorList>
    </citation>
    <scope>NUCLEOTIDE SEQUENCE [LARGE SCALE GENOMIC DNA]</scope>
    <source>
        <strain evidence="9 10">16</strain>
    </source>
</reference>
<evidence type="ECO:0000256" key="1">
    <source>
        <dbReference type="ARBA" id="ARBA00004141"/>
    </source>
</evidence>
<evidence type="ECO:0000256" key="7">
    <source>
        <dbReference type="SAM" id="Phobius"/>
    </source>
</evidence>
<evidence type="ECO:0000256" key="5">
    <source>
        <dbReference type="ARBA" id="ARBA00023136"/>
    </source>
</evidence>
<evidence type="ECO:0000313" key="10">
    <source>
        <dbReference type="Proteomes" id="UP000048984"/>
    </source>
</evidence>
<reference evidence="9 10" key="2">
    <citation type="submission" date="2015-10" db="EMBL/GenBank/DDBJ databases">
        <title>Draft Genome Sequence of Prosthecomicrobium hirschii ATCC 27832.</title>
        <authorList>
            <person name="Daniel J."/>
            <person name="Givan S.A."/>
            <person name="Brun Y.V."/>
            <person name="Brown P.J."/>
        </authorList>
    </citation>
    <scope>NUCLEOTIDE SEQUENCE [LARGE SCALE GENOMIC DNA]</scope>
    <source>
        <strain evidence="9 10">16</strain>
    </source>
</reference>